<evidence type="ECO:0000256" key="13">
    <source>
        <dbReference type="ARBA" id="ARBA00078531"/>
    </source>
</evidence>
<evidence type="ECO:0000256" key="8">
    <source>
        <dbReference type="ARBA" id="ARBA00063809"/>
    </source>
</evidence>
<keyword evidence="15" id="KW-0548">Nucleotidyltransferase</keyword>
<dbReference type="GO" id="GO:0061605">
    <property type="term" value="F:molybdopterin-synthase adenylyltransferase activity"/>
    <property type="evidence" value="ECO:0007669"/>
    <property type="project" value="UniProtKB-EC"/>
</dbReference>
<comment type="caution">
    <text evidence="15">The sequence shown here is derived from an EMBL/GenBank/DDBJ whole genome shotgun (WGS) entry which is preliminary data.</text>
</comment>
<evidence type="ECO:0000256" key="11">
    <source>
        <dbReference type="ARBA" id="ARBA00075110"/>
    </source>
</evidence>
<dbReference type="EC" id="2.7.7.80" evidence="9"/>
<comment type="function">
    <text evidence="7">Catalyzes the adenylation by ATP of the carboxyl group of the C-terminal glycine of sulfur carrier protein MoaD.</text>
</comment>
<dbReference type="InterPro" id="IPR035985">
    <property type="entry name" value="Ubiquitin-activating_enz"/>
</dbReference>
<dbReference type="InterPro" id="IPR000594">
    <property type="entry name" value="ThiF_NAD_FAD-bd"/>
</dbReference>
<dbReference type="SUPFAM" id="SSF69572">
    <property type="entry name" value="Activating enzymes of the ubiquitin-like proteins"/>
    <property type="match status" value="1"/>
</dbReference>
<accession>A0A853I6C2</accession>
<feature type="domain" description="THIF-type NAD/FAD binding fold" evidence="14">
    <location>
        <begin position="17"/>
        <end position="252"/>
    </location>
</feature>
<keyword evidence="4" id="KW-0547">Nucleotide-binding</keyword>
<evidence type="ECO:0000256" key="9">
    <source>
        <dbReference type="ARBA" id="ARBA00066884"/>
    </source>
</evidence>
<evidence type="ECO:0000256" key="6">
    <source>
        <dbReference type="ARBA" id="ARBA00052218"/>
    </source>
</evidence>
<comment type="catalytic activity">
    <reaction evidence="6">
        <text>[molybdopterin-synthase sulfur-carrier protein]-C-terminal Gly-Gly + ATP + H(+) = [molybdopterin-synthase sulfur-carrier protein]-C-terminal Gly-Gly-AMP + diphosphate</text>
        <dbReference type="Rhea" id="RHEA:43616"/>
        <dbReference type="Rhea" id="RHEA-COMP:12159"/>
        <dbReference type="Rhea" id="RHEA-COMP:12202"/>
        <dbReference type="ChEBI" id="CHEBI:15378"/>
        <dbReference type="ChEBI" id="CHEBI:30616"/>
        <dbReference type="ChEBI" id="CHEBI:33019"/>
        <dbReference type="ChEBI" id="CHEBI:90618"/>
        <dbReference type="ChEBI" id="CHEBI:90778"/>
        <dbReference type="EC" id="2.7.7.80"/>
    </reaction>
</comment>
<dbReference type="PANTHER" id="PTHR10953">
    <property type="entry name" value="UBIQUITIN-ACTIVATING ENZYME E1"/>
    <property type="match status" value="1"/>
</dbReference>
<dbReference type="Gene3D" id="3.40.50.720">
    <property type="entry name" value="NAD(P)-binding Rossmann-like Domain"/>
    <property type="match status" value="1"/>
</dbReference>
<comment type="pathway">
    <text evidence="1">Cofactor biosynthesis; molybdopterin biosynthesis.</text>
</comment>
<comment type="subunit">
    <text evidence="8">Homodimer. Forms a stable heterotetrameric complex of 2 MoeB and 2 MoaD during adenylation of MoaD.</text>
</comment>
<evidence type="ECO:0000313" key="15">
    <source>
        <dbReference type="EMBL" id="NYZ66218.1"/>
    </source>
</evidence>
<sequence>MEPITGKTLTDQELLRYSRHIMLPELDIEGQQRLKAAKVLIVGLGGLGCPVAMYLAAAGVGELLLMDFDQVELTNLQRQIAYNQSAIGKPKAEALAETLRGMNSDCVATPIVEKASQDNLLQWITTADLVIDATDNFAVRFAINTACVQAMCPLVSGAAIGLQGQVTVFDSRQPASPCYRCLYSPEGEDQLRCAETGVLGPMVGLVGTIQAIEAIKVITGIGEPLLGKLLLVDGKVMEFRTIKMAADPACPVCADSC</sequence>
<dbReference type="InterPro" id="IPR045886">
    <property type="entry name" value="ThiF/MoeB/HesA"/>
</dbReference>
<organism evidence="15 16">
    <name type="scientific">Spartinivicinus marinus</name>
    <dbReference type="NCBI Taxonomy" id="2994442"/>
    <lineage>
        <taxon>Bacteria</taxon>
        <taxon>Pseudomonadati</taxon>
        <taxon>Pseudomonadota</taxon>
        <taxon>Gammaproteobacteria</taxon>
        <taxon>Oceanospirillales</taxon>
        <taxon>Zooshikellaceae</taxon>
        <taxon>Spartinivicinus</taxon>
    </lineage>
</organism>
<proteinExistence type="inferred from homology"/>
<evidence type="ECO:0000256" key="1">
    <source>
        <dbReference type="ARBA" id="ARBA00005046"/>
    </source>
</evidence>
<dbReference type="PANTHER" id="PTHR10953:SF102">
    <property type="entry name" value="ADENYLYLTRANSFERASE AND SULFURTRANSFERASE MOCS3"/>
    <property type="match status" value="1"/>
</dbReference>
<keyword evidence="16" id="KW-1185">Reference proteome</keyword>
<dbReference type="Proteomes" id="UP000569732">
    <property type="component" value="Unassembled WGS sequence"/>
</dbReference>
<dbReference type="GO" id="GO:0005524">
    <property type="term" value="F:ATP binding"/>
    <property type="evidence" value="ECO:0007669"/>
    <property type="project" value="UniProtKB-KW"/>
</dbReference>
<name>A0A853I6C2_9GAMM</name>
<gene>
    <name evidence="15" type="primary">moeB</name>
    <name evidence="15" type="ORF">H0A36_09345</name>
</gene>
<evidence type="ECO:0000256" key="10">
    <source>
        <dbReference type="ARBA" id="ARBA00073635"/>
    </source>
</evidence>
<dbReference type="FunFam" id="3.40.50.720:FF:000033">
    <property type="entry name" value="Adenylyltransferase and sulfurtransferase MOCS3"/>
    <property type="match status" value="1"/>
</dbReference>
<evidence type="ECO:0000256" key="3">
    <source>
        <dbReference type="ARBA" id="ARBA00022679"/>
    </source>
</evidence>
<dbReference type="Pfam" id="PF00899">
    <property type="entry name" value="ThiF"/>
    <property type="match status" value="1"/>
</dbReference>
<dbReference type="NCBIfam" id="NF004281">
    <property type="entry name" value="PRK05690.1"/>
    <property type="match status" value="1"/>
</dbReference>
<keyword evidence="3" id="KW-0808">Transferase</keyword>
<evidence type="ECO:0000256" key="4">
    <source>
        <dbReference type="ARBA" id="ARBA00022741"/>
    </source>
</evidence>
<evidence type="ECO:0000259" key="14">
    <source>
        <dbReference type="Pfam" id="PF00899"/>
    </source>
</evidence>
<dbReference type="GO" id="GO:0004792">
    <property type="term" value="F:thiosulfate-cyanide sulfurtransferase activity"/>
    <property type="evidence" value="ECO:0007669"/>
    <property type="project" value="TreeGrafter"/>
</dbReference>
<dbReference type="RefSeq" id="WP_180568246.1">
    <property type="nucleotide sequence ID" value="NZ_JACCKB010000011.1"/>
</dbReference>
<evidence type="ECO:0000256" key="7">
    <source>
        <dbReference type="ARBA" id="ARBA00055169"/>
    </source>
</evidence>
<evidence type="ECO:0000256" key="5">
    <source>
        <dbReference type="ARBA" id="ARBA00022840"/>
    </source>
</evidence>
<reference evidence="15 16" key="1">
    <citation type="submission" date="2020-07" db="EMBL/GenBank/DDBJ databases">
        <title>Endozoicomonas sp. nov., isolated from sediment.</title>
        <authorList>
            <person name="Gu T."/>
        </authorList>
    </citation>
    <scope>NUCLEOTIDE SEQUENCE [LARGE SCALE GENOMIC DNA]</scope>
    <source>
        <strain evidence="15 16">SM1973</strain>
    </source>
</reference>
<dbReference type="EMBL" id="JACCKB010000011">
    <property type="protein sequence ID" value="NYZ66218.1"/>
    <property type="molecule type" value="Genomic_DNA"/>
</dbReference>
<comment type="similarity">
    <text evidence="2">Belongs to the HesA/MoeB/ThiF family.</text>
</comment>
<evidence type="ECO:0000313" key="16">
    <source>
        <dbReference type="Proteomes" id="UP000569732"/>
    </source>
</evidence>
<dbReference type="AlphaFoldDB" id="A0A853I6C2"/>
<evidence type="ECO:0000256" key="12">
    <source>
        <dbReference type="ARBA" id="ARBA00075328"/>
    </source>
</evidence>
<dbReference type="CDD" id="cd00757">
    <property type="entry name" value="ThiF_MoeB_HesA_family"/>
    <property type="match status" value="1"/>
</dbReference>
<keyword evidence="5" id="KW-0067">ATP-binding</keyword>
<dbReference type="GO" id="GO:0008146">
    <property type="term" value="F:sulfotransferase activity"/>
    <property type="evidence" value="ECO:0007669"/>
    <property type="project" value="TreeGrafter"/>
</dbReference>
<evidence type="ECO:0000256" key="2">
    <source>
        <dbReference type="ARBA" id="ARBA00009919"/>
    </source>
</evidence>
<dbReference type="GO" id="GO:0005829">
    <property type="term" value="C:cytosol"/>
    <property type="evidence" value="ECO:0007669"/>
    <property type="project" value="TreeGrafter"/>
</dbReference>
<protein>
    <recommendedName>
        <fullName evidence="10">Molybdopterin-synthase adenylyltransferase</fullName>
        <ecNumber evidence="9">2.7.7.80</ecNumber>
    </recommendedName>
    <alternativeName>
        <fullName evidence="13">MoaD protein adenylase</fullName>
    </alternativeName>
    <alternativeName>
        <fullName evidence="11">Molybdopterin-converting factor subunit 1 adenylase</fullName>
    </alternativeName>
    <alternativeName>
        <fullName evidence="12">Sulfur carrier protein MoaD adenylyltransferase</fullName>
    </alternativeName>
</protein>
<dbReference type="GO" id="GO:0008641">
    <property type="term" value="F:ubiquitin-like modifier activating enzyme activity"/>
    <property type="evidence" value="ECO:0007669"/>
    <property type="project" value="InterPro"/>
</dbReference>